<feature type="region of interest" description="Disordered" evidence="11">
    <location>
        <begin position="1942"/>
        <end position="1966"/>
    </location>
</feature>
<dbReference type="Pfam" id="PF07699">
    <property type="entry name" value="Ephrin_rec_like"/>
    <property type="match status" value="3"/>
</dbReference>
<dbReference type="SUPFAM" id="SSF57196">
    <property type="entry name" value="EGF/Laminin"/>
    <property type="match status" value="7"/>
</dbReference>
<dbReference type="PROSITE" id="PS00022">
    <property type="entry name" value="EGF_1"/>
    <property type="match status" value="10"/>
</dbReference>
<dbReference type="SMART" id="SM01411">
    <property type="entry name" value="Ephrin_rec_like"/>
    <property type="match status" value="4"/>
</dbReference>
<keyword evidence="5" id="KW-0732">Signal</keyword>
<keyword evidence="8" id="KW-0325">Glycoprotein</keyword>
<feature type="compositionally biased region" description="Low complexity" evidence="11">
    <location>
        <begin position="622"/>
        <end position="648"/>
    </location>
</feature>
<dbReference type="Proteomes" id="UP001209878">
    <property type="component" value="Unassembled WGS sequence"/>
</dbReference>
<dbReference type="SMART" id="SM00181">
    <property type="entry name" value="EGF"/>
    <property type="match status" value="14"/>
</dbReference>
<feature type="domain" description="HYR" evidence="15">
    <location>
        <begin position="310"/>
        <end position="395"/>
    </location>
</feature>
<dbReference type="SUPFAM" id="SSF57535">
    <property type="entry name" value="Complement control module/SCR domain"/>
    <property type="match status" value="3"/>
</dbReference>
<feature type="domain" description="EGF-like" evidence="14">
    <location>
        <begin position="1466"/>
        <end position="1503"/>
    </location>
</feature>
<proteinExistence type="predicted"/>
<dbReference type="Gene3D" id="2.60.120.200">
    <property type="match status" value="1"/>
</dbReference>
<dbReference type="PROSITE" id="PS50923">
    <property type="entry name" value="SUSHI"/>
    <property type="match status" value="4"/>
</dbReference>
<evidence type="ECO:0000256" key="10">
    <source>
        <dbReference type="PROSITE-ProRule" id="PRU00302"/>
    </source>
</evidence>
<keyword evidence="10" id="KW-0768">Sushi</keyword>
<keyword evidence="12" id="KW-0812">Transmembrane</keyword>
<dbReference type="Gene3D" id="2.10.25.10">
    <property type="entry name" value="Laminin"/>
    <property type="match status" value="11"/>
</dbReference>
<feature type="disulfide bond" evidence="9">
    <location>
        <begin position="998"/>
        <end position="1007"/>
    </location>
</feature>
<dbReference type="InterPro" id="IPR011641">
    <property type="entry name" value="Tyr-kin_ephrin_A/B_rcpt-like"/>
</dbReference>
<dbReference type="InterPro" id="IPR013032">
    <property type="entry name" value="EGF-like_CS"/>
</dbReference>
<keyword evidence="6" id="KW-0677">Repeat</keyword>
<keyword evidence="19" id="KW-1185">Reference proteome</keyword>
<feature type="disulfide bond" evidence="10">
    <location>
        <begin position="151"/>
        <end position="178"/>
    </location>
</feature>
<evidence type="ECO:0000256" key="3">
    <source>
        <dbReference type="ARBA" id="ARBA00022530"/>
    </source>
</evidence>
<evidence type="ECO:0008006" key="20">
    <source>
        <dbReference type="Google" id="ProtNLM"/>
    </source>
</evidence>
<protein>
    <recommendedName>
        <fullName evidence="20">Sushi, von Willebrand factor type A, EGF and pentraxin domain-containing protein 1-like</fullName>
    </recommendedName>
</protein>
<dbReference type="GO" id="GO:0005112">
    <property type="term" value="F:Notch binding"/>
    <property type="evidence" value="ECO:0007669"/>
    <property type="project" value="TreeGrafter"/>
</dbReference>
<comment type="caution">
    <text evidence="9">Lacks conserved residue(s) required for the propagation of feature annotation.</text>
</comment>
<feature type="disulfide bond" evidence="9">
    <location>
        <begin position="1579"/>
        <end position="1588"/>
    </location>
</feature>
<feature type="disulfide bond" evidence="9">
    <location>
        <begin position="923"/>
        <end position="932"/>
    </location>
</feature>
<evidence type="ECO:0000259" key="17">
    <source>
        <dbReference type="PROSITE" id="PS51828"/>
    </source>
</evidence>
<dbReference type="FunFam" id="2.10.25.10:FF:000045">
    <property type="entry name" value="Slit guidance ligand 2"/>
    <property type="match status" value="1"/>
</dbReference>
<dbReference type="PROSITE" id="PS00010">
    <property type="entry name" value="ASX_HYDROXYL"/>
    <property type="match status" value="4"/>
</dbReference>
<dbReference type="SUPFAM" id="SSF57184">
    <property type="entry name" value="Growth factor receptor domain"/>
    <property type="match status" value="2"/>
</dbReference>
<name>A0AAD9L0J2_RIDPI</name>
<keyword evidence="12" id="KW-0472">Membrane</keyword>
<dbReference type="PROSITE" id="PS00289">
    <property type="entry name" value="PTX_1"/>
    <property type="match status" value="1"/>
</dbReference>
<feature type="domain" description="Sushi" evidence="16">
    <location>
        <begin position="181"/>
        <end position="245"/>
    </location>
</feature>
<feature type="disulfide bond" evidence="9">
    <location>
        <begin position="1035"/>
        <end position="1044"/>
    </location>
</feature>
<dbReference type="InterPro" id="IPR030476">
    <property type="entry name" value="Pentaxin_CS"/>
</dbReference>
<evidence type="ECO:0000256" key="2">
    <source>
        <dbReference type="ARBA" id="ARBA00022525"/>
    </source>
</evidence>
<feature type="domain" description="EGF-like" evidence="14">
    <location>
        <begin position="1010"/>
        <end position="1045"/>
    </location>
</feature>
<evidence type="ECO:0000256" key="7">
    <source>
        <dbReference type="ARBA" id="ARBA00023157"/>
    </source>
</evidence>
<feature type="region of interest" description="Disordered" evidence="11">
    <location>
        <begin position="1826"/>
        <end position="1864"/>
    </location>
</feature>
<dbReference type="FunFam" id="2.10.25.10:FF:000143">
    <property type="entry name" value="Protein crumbs 1"/>
    <property type="match status" value="1"/>
</dbReference>
<feature type="disulfide bond" evidence="9">
    <location>
        <begin position="977"/>
        <end position="987"/>
    </location>
</feature>
<evidence type="ECO:0000256" key="4">
    <source>
        <dbReference type="ARBA" id="ARBA00022536"/>
    </source>
</evidence>
<keyword evidence="7 9" id="KW-1015">Disulfide bond</keyword>
<dbReference type="InterPro" id="IPR000742">
    <property type="entry name" value="EGF"/>
</dbReference>
<feature type="domain" description="Sushi" evidence="16">
    <location>
        <begin position="246"/>
        <end position="311"/>
    </location>
</feature>
<dbReference type="FunFam" id="2.10.25.10:FF:000004">
    <property type="entry name" value="Neurogenic locus notch 1"/>
    <property type="match status" value="1"/>
</dbReference>
<dbReference type="PROSITE" id="PS50025">
    <property type="entry name" value="LAM_G_DOMAIN"/>
    <property type="match status" value="1"/>
</dbReference>
<dbReference type="InterPro" id="IPR035976">
    <property type="entry name" value="Sushi/SCR/CCP_sf"/>
</dbReference>
<dbReference type="InterPro" id="IPR049883">
    <property type="entry name" value="NOTCH1_EGF-like"/>
</dbReference>
<organism evidence="18 19">
    <name type="scientific">Ridgeia piscesae</name>
    <name type="common">Tubeworm</name>
    <dbReference type="NCBI Taxonomy" id="27915"/>
    <lineage>
        <taxon>Eukaryota</taxon>
        <taxon>Metazoa</taxon>
        <taxon>Spiralia</taxon>
        <taxon>Lophotrochozoa</taxon>
        <taxon>Annelida</taxon>
        <taxon>Polychaeta</taxon>
        <taxon>Sedentaria</taxon>
        <taxon>Canalipalpata</taxon>
        <taxon>Sabellida</taxon>
        <taxon>Siboglinidae</taxon>
        <taxon>Ridgeia</taxon>
    </lineage>
</organism>
<feature type="domain" description="EGF-like" evidence="14">
    <location>
        <begin position="1085"/>
        <end position="1121"/>
    </location>
</feature>
<evidence type="ECO:0000259" key="15">
    <source>
        <dbReference type="PROSITE" id="PS50825"/>
    </source>
</evidence>
<feature type="domain" description="EGF-like" evidence="14">
    <location>
        <begin position="1047"/>
        <end position="1083"/>
    </location>
</feature>
<evidence type="ECO:0000256" key="11">
    <source>
        <dbReference type="SAM" id="MobiDB-lite"/>
    </source>
</evidence>
<feature type="domain" description="Sushi" evidence="16">
    <location>
        <begin position="475"/>
        <end position="542"/>
    </location>
</feature>
<feature type="transmembrane region" description="Helical" evidence="12">
    <location>
        <begin position="1741"/>
        <end position="1765"/>
    </location>
</feature>
<feature type="disulfide bond" evidence="9">
    <location>
        <begin position="1493"/>
        <end position="1502"/>
    </location>
</feature>
<feature type="domain" description="EGF-like" evidence="14">
    <location>
        <begin position="1506"/>
        <end position="1547"/>
    </location>
</feature>
<feature type="region of interest" description="Disordered" evidence="11">
    <location>
        <begin position="615"/>
        <end position="649"/>
    </location>
</feature>
<evidence type="ECO:0000259" key="14">
    <source>
        <dbReference type="PROSITE" id="PS50026"/>
    </source>
</evidence>
<dbReference type="SMART" id="SM00159">
    <property type="entry name" value="PTX"/>
    <property type="match status" value="1"/>
</dbReference>
<evidence type="ECO:0000256" key="5">
    <source>
        <dbReference type="ARBA" id="ARBA00022729"/>
    </source>
</evidence>
<dbReference type="Gene3D" id="2.10.50.10">
    <property type="entry name" value="Tumor Necrosis Factor Receptor, subunit A, domain 2"/>
    <property type="match status" value="3"/>
</dbReference>
<dbReference type="PROSITE" id="PS50825">
    <property type="entry name" value="HYR"/>
    <property type="match status" value="1"/>
</dbReference>
<evidence type="ECO:0000256" key="1">
    <source>
        <dbReference type="ARBA" id="ARBA00004498"/>
    </source>
</evidence>
<feature type="domain" description="Pentraxin (PTX)" evidence="17">
    <location>
        <begin position="1126"/>
        <end position="1333"/>
    </location>
</feature>
<dbReference type="PROSITE" id="PS50026">
    <property type="entry name" value="EGF_3"/>
    <property type="match status" value="12"/>
</dbReference>
<feature type="domain" description="EGF-like" evidence="14">
    <location>
        <begin position="897"/>
        <end position="933"/>
    </location>
</feature>
<feature type="domain" description="EGF-like" evidence="14">
    <location>
        <begin position="935"/>
        <end position="971"/>
    </location>
</feature>
<feature type="domain" description="EGF-like" evidence="14">
    <location>
        <begin position="1432"/>
        <end position="1464"/>
    </location>
</feature>
<feature type="disulfide bond" evidence="9">
    <location>
        <begin position="961"/>
        <end position="970"/>
    </location>
</feature>
<evidence type="ECO:0000256" key="12">
    <source>
        <dbReference type="SAM" id="Phobius"/>
    </source>
</evidence>
<feature type="disulfide bond" evidence="9">
    <location>
        <begin position="1420"/>
        <end position="1429"/>
    </location>
</feature>
<dbReference type="InterPro" id="IPR001881">
    <property type="entry name" value="EGF-like_Ca-bd_dom"/>
</dbReference>
<feature type="disulfide bond" evidence="9">
    <location>
        <begin position="1454"/>
        <end position="1463"/>
    </location>
</feature>
<gene>
    <name evidence="18" type="ORF">NP493_447g02003</name>
</gene>
<dbReference type="Pfam" id="PF00008">
    <property type="entry name" value="EGF"/>
    <property type="match status" value="3"/>
</dbReference>
<comment type="caution">
    <text evidence="18">The sequence shown here is derived from an EMBL/GenBank/DDBJ whole genome shotgun (WGS) entry which is preliminary data.</text>
</comment>
<dbReference type="InterPro" id="IPR013320">
    <property type="entry name" value="ConA-like_dom_sf"/>
</dbReference>
<sequence length="2079" mass="225867">MCLSQATLMSSQNKQEESWITAGLGYCGAGCSKRRYGECMCGTRIGQYTCVCSAGYEMHGNICSACKKGYYKEASTPEPCRQCPANTTTNDVAATSVRQCQLLPGMRVCPELPSLPHAKKFYVTGTMKNEVLDTGVECSEVTDGNSCHYQCAEGYRLSGTPILICNSSGEWEGNLPNCTIIDCGHLEDSPQDVLHATIDYLNETTAFLSVVEITCDAGRVALGHATWTCDKHGRWTKPRNFVCAEVLCPAPVLTAFMSVEPADCRNGSLPLDKECMFTCAPGFERLGRERQRCSYDGKPVWAPGEVPSCKDIEPPKIVCPPSIDVEVARSGVNYTVVHYNYQKPRVTDNSDQWSYSVAGPESGGRFYAGHSTLTYTAVDDTGLTATCERSITVRAKYVDIRRCPDDIELQTDSPKRIRQVTWPEPQFIGESDAVLPHTCTPANGGEFFTGNHSVVCYADSHPDKTCKFHVNISDPPCPIPFQDRRPEYGALICGTTGYAYPRYCRIHCKQGLKMMNFNYDHKFVCRWDGTWSVKNKWPECTRTTRHGKALMQNEVHISYAGKCEENREALRDAFVASVQTLLQEDGGCGSEDECLVTDVEVMCGRRSRRDVLHVTRRRTRRQATTNSTTADTTTANATTAGVTGSNATDADASSTYANVRIRFRIKAVVRNKTAQTVTEKDQSRLLYSLDNIYFSIEDKISAKDYSLDVNGVPSKLVDIAILTLPKIESNCSVGEVLVTSENGAVCYRCPVGTFHDNDSCVDCPYATYQDTAGEASCQPCPPGTNTTFRGARSLLQCTAPCDAGSFSTTGYKPCEPCPLATFQPTGGATHCLSCPPGFGTLHSSNTDETACIPYCDDGTVSETGFKPCHLCPVGTYPQDNTSCVQCMADGTNEWCPEPVECTSNSTCDHGHCAVFNGSVVCICDEGFTGGDCDEDIDDCVGVVCQNGGSCVDKERDYACDCVAGYAGVHCEMEIGECASQPCNHGYCLDHMTGYTCVCHDGYSGTQCEENVNDCASSPCFHGTCTDLVNGYQCRCEAAYAGVDCQVLVDYCAHVTCENGAVCNNTDGGALCACEAGFTGALCETEVNECASQPCHNGGVCTDELAEYVCKCVPGYGGLTCDTVVSPDFDLVFHRASTTDYVLLRTVPRLHALSVCLWLRTDDFTNYGTILSYSADSNWLTANDVNVLTLYDYGRLRMSINGEIARTELVLNDGRWHHLCVTWQSEGGEWSLYINGTKVIEGAGLGIGTFIEGGGYLVIGQDQDTLGGGFNSRESYVGEMSQLNIYDEVLLPSVVADLANRTSCNMAAAGNVVAWTDVLDHALGDGSGPQLPVCPATCPFSVRNGSLSAPDVNECLFPEVFLCPANSRCTDTLGSYHCRECRAGMTGDECDTDGFQCDSWCHNGATCVVNDFYDNDIDCVCAGGFTGRYCEFRLVPCASQSCLNGGTCVNDQCLCRDGFVGEHCENKSSACRDSPCRHGGTCVPGARGGFTCACPGGWRGRVCEVVYTPTCDPGPCLNNGTCRLDPHAPRGYRCHCPDDGAVYGENCEARTSCSSNPCQNNATCIHQEEGNGGHTLECLCLPGFLGPMCDKAAVDESTTDFVSSEPTKVPSSTKIRKYEVVVTLDIPFKKNLHRDTAFTETFSKQIHNIYFDVTKDSKMYISINDIRRVAVSCSVYLLLQGSVVVDFELIHTVFLDTKPPGPAVMRSILERHLLKGKLGVYPASLDGFQFSPDGSAPPTVSMAWVIVPCVALLAVTTLLIALVCLIRRRRRRINRPWKMNNLDEGIALNRINNHVPRMITPEPPTPPPRPSDFFGLKDKLDENIYSDVNDDLPYSTDHQPQQNGDTDHVGLGQRFPSKRGREVNQDWDTKPLNVSLPELGDGKGNVTDDASYLSPCQGTPPPGYHELLTKSTPVLRPPAASCQQANLSVESIYLTPISDEEAEELEQEKKGKKRGKERPGVEGKRNGSFVDDDCYLAPRSCQVDTDDGATDDGYLAPVTCRIAVEDADRDSSPTRYVNVANSSDLTTPAVDTPTLATPIVDTPTSETGVDTSSPSNRNTIYAIRELPPAPPVPDTPVPDT</sequence>
<dbReference type="Pfam" id="PF07645">
    <property type="entry name" value="EGF_CA"/>
    <property type="match status" value="1"/>
</dbReference>
<feature type="domain" description="EGF-like" evidence="14">
    <location>
        <begin position="973"/>
        <end position="1008"/>
    </location>
</feature>
<dbReference type="InterPro" id="IPR001759">
    <property type="entry name" value="PTX_dom"/>
</dbReference>
<dbReference type="Pfam" id="PF12661">
    <property type="entry name" value="hEGF"/>
    <property type="match status" value="3"/>
</dbReference>
<dbReference type="SMART" id="SM00032">
    <property type="entry name" value="CCP"/>
    <property type="match status" value="4"/>
</dbReference>
<dbReference type="GO" id="GO:0007399">
    <property type="term" value="P:nervous system development"/>
    <property type="evidence" value="ECO:0007669"/>
    <property type="project" value="UniProtKB-ARBA"/>
</dbReference>
<feature type="domain" description="EGF-like" evidence="14">
    <location>
        <begin position="1350"/>
        <end position="1390"/>
    </location>
</feature>
<feature type="disulfide bond" evidence="9">
    <location>
        <begin position="1073"/>
        <end position="1082"/>
    </location>
</feature>
<dbReference type="PRINTS" id="PR00895">
    <property type="entry name" value="PENTAXIN"/>
</dbReference>
<evidence type="ECO:0000313" key="19">
    <source>
        <dbReference type="Proteomes" id="UP001209878"/>
    </source>
</evidence>
<keyword evidence="12" id="KW-1133">Transmembrane helix</keyword>
<dbReference type="PANTHER" id="PTHR12916">
    <property type="entry name" value="CYTOCHROME C OXIDASE POLYPEPTIDE VIC-2"/>
    <property type="match status" value="1"/>
</dbReference>
<dbReference type="InterPro" id="IPR018097">
    <property type="entry name" value="EGF_Ca-bd_CS"/>
</dbReference>
<dbReference type="InterPro" id="IPR003410">
    <property type="entry name" value="HYR_dom"/>
</dbReference>
<keyword evidence="2" id="KW-0964">Secreted</keyword>
<dbReference type="Pfam" id="PF00084">
    <property type="entry name" value="Sushi"/>
    <property type="match status" value="4"/>
</dbReference>
<dbReference type="CDD" id="cd00054">
    <property type="entry name" value="EGF_CA"/>
    <property type="match status" value="6"/>
</dbReference>
<dbReference type="EMBL" id="JAODUO010000447">
    <property type="protein sequence ID" value="KAK2180330.1"/>
    <property type="molecule type" value="Genomic_DNA"/>
</dbReference>
<dbReference type="GO" id="GO:0005509">
    <property type="term" value="F:calcium ion binding"/>
    <property type="evidence" value="ECO:0007669"/>
    <property type="project" value="InterPro"/>
</dbReference>
<dbReference type="PANTHER" id="PTHR12916:SF4">
    <property type="entry name" value="UNINFLATABLE, ISOFORM C"/>
    <property type="match status" value="1"/>
</dbReference>
<dbReference type="PROSITE" id="PS01187">
    <property type="entry name" value="EGF_CA"/>
    <property type="match status" value="3"/>
</dbReference>
<dbReference type="Gene3D" id="2.10.70.10">
    <property type="entry name" value="Complement Module, domain 1"/>
    <property type="match status" value="3"/>
</dbReference>
<evidence type="ECO:0000259" key="16">
    <source>
        <dbReference type="PROSITE" id="PS50923"/>
    </source>
</evidence>
<dbReference type="GO" id="GO:0007219">
    <property type="term" value="P:Notch signaling pathway"/>
    <property type="evidence" value="ECO:0007669"/>
    <property type="project" value="TreeGrafter"/>
</dbReference>
<dbReference type="SUPFAM" id="SSF49899">
    <property type="entry name" value="Concanavalin A-like lectins/glucanases"/>
    <property type="match status" value="1"/>
</dbReference>
<feature type="compositionally biased region" description="Polar residues" evidence="11">
    <location>
        <begin position="2041"/>
        <end position="2057"/>
    </location>
</feature>
<dbReference type="InterPro" id="IPR000152">
    <property type="entry name" value="EGF-type_Asp/Asn_hydroxyl_site"/>
</dbReference>
<feature type="disulfide bond" evidence="9">
    <location>
        <begin position="1111"/>
        <end position="1120"/>
    </location>
</feature>
<dbReference type="PROSITE" id="PS51828">
    <property type="entry name" value="PTX_2"/>
    <property type="match status" value="1"/>
</dbReference>
<comment type="subcellular location">
    <subcellularLocation>
        <location evidence="1">Secreted</location>
        <location evidence="1">Extracellular space</location>
        <location evidence="1">Extracellular matrix</location>
    </subcellularLocation>
</comment>
<evidence type="ECO:0000259" key="13">
    <source>
        <dbReference type="PROSITE" id="PS50025"/>
    </source>
</evidence>
<evidence type="ECO:0000256" key="6">
    <source>
        <dbReference type="ARBA" id="ARBA00022737"/>
    </source>
</evidence>
<dbReference type="PROSITE" id="PS01186">
    <property type="entry name" value="EGF_2"/>
    <property type="match status" value="9"/>
</dbReference>
<dbReference type="InterPro" id="IPR009030">
    <property type="entry name" value="Growth_fac_rcpt_cys_sf"/>
</dbReference>
<dbReference type="InterPro" id="IPR000436">
    <property type="entry name" value="Sushi_SCR_CCP_dom"/>
</dbReference>
<feature type="disulfide bond" evidence="9">
    <location>
        <begin position="1380"/>
        <end position="1389"/>
    </location>
</feature>
<evidence type="ECO:0000256" key="9">
    <source>
        <dbReference type="PROSITE-ProRule" id="PRU00076"/>
    </source>
</evidence>
<dbReference type="FunFam" id="2.10.25.10:FF:000031">
    <property type="entry name" value="neurogenic locus notch homolog protein 3"/>
    <property type="match status" value="1"/>
</dbReference>
<keyword evidence="3" id="KW-0272">Extracellular matrix</keyword>
<dbReference type="Pfam" id="PF00354">
    <property type="entry name" value="Pentaxin"/>
    <property type="match status" value="1"/>
</dbReference>
<accession>A0AAD9L0J2</accession>
<reference evidence="18" key="1">
    <citation type="journal article" date="2023" name="Mol. Biol. Evol.">
        <title>Third-Generation Sequencing Reveals the Adaptive Role of the Epigenome in Three Deep-Sea Polychaetes.</title>
        <authorList>
            <person name="Perez M."/>
            <person name="Aroh O."/>
            <person name="Sun Y."/>
            <person name="Lan Y."/>
            <person name="Juniper S.K."/>
            <person name="Young C.R."/>
            <person name="Angers B."/>
            <person name="Qian P.Y."/>
        </authorList>
    </citation>
    <scope>NUCLEOTIDE SEQUENCE</scope>
    <source>
        <strain evidence="18">R07B-5</strain>
    </source>
</reference>
<dbReference type="InterPro" id="IPR001791">
    <property type="entry name" value="Laminin_G"/>
</dbReference>
<feature type="domain" description="Sushi" evidence="16">
    <location>
        <begin position="107"/>
        <end position="180"/>
    </location>
</feature>
<feature type="domain" description="EGF-like" evidence="14">
    <location>
        <begin position="1392"/>
        <end position="1430"/>
    </location>
</feature>
<evidence type="ECO:0000313" key="18">
    <source>
        <dbReference type="EMBL" id="KAK2180330.1"/>
    </source>
</evidence>
<dbReference type="CDD" id="cd00033">
    <property type="entry name" value="CCP"/>
    <property type="match status" value="1"/>
</dbReference>
<dbReference type="SMART" id="SM00179">
    <property type="entry name" value="EGF_CA"/>
    <property type="match status" value="8"/>
</dbReference>
<dbReference type="Pfam" id="PF02494">
    <property type="entry name" value="HYR"/>
    <property type="match status" value="1"/>
</dbReference>
<evidence type="ECO:0000256" key="8">
    <source>
        <dbReference type="ARBA" id="ARBA00023180"/>
    </source>
</evidence>
<feature type="disulfide bond" evidence="9">
    <location>
        <begin position="1014"/>
        <end position="1024"/>
    </location>
</feature>
<feature type="domain" description="Laminin G" evidence="13">
    <location>
        <begin position="1130"/>
        <end position="1303"/>
    </location>
</feature>
<feature type="region of interest" description="Disordered" evidence="11">
    <location>
        <begin position="2024"/>
        <end position="2057"/>
    </location>
</feature>
<feature type="disulfide bond" evidence="9">
    <location>
        <begin position="1396"/>
        <end position="1406"/>
    </location>
</feature>
<feature type="domain" description="EGF-like" evidence="14">
    <location>
        <begin position="1548"/>
        <end position="1589"/>
    </location>
</feature>
<keyword evidence="4 9" id="KW-0245">EGF-like domain</keyword>